<evidence type="ECO:0000256" key="9">
    <source>
        <dbReference type="ARBA" id="ARBA00022622"/>
    </source>
</evidence>
<dbReference type="GO" id="GO:0070006">
    <property type="term" value="F:metalloaminopeptidase activity"/>
    <property type="evidence" value="ECO:0007669"/>
    <property type="project" value="TreeGrafter"/>
</dbReference>
<evidence type="ECO:0000256" key="16">
    <source>
        <dbReference type="ARBA" id="ARBA00022968"/>
    </source>
</evidence>
<dbReference type="Gene3D" id="2.60.40.1730">
    <property type="entry name" value="tricorn interacting facor f3 domain"/>
    <property type="match status" value="1"/>
</dbReference>
<evidence type="ECO:0000256" key="20">
    <source>
        <dbReference type="ARBA" id="ARBA00023157"/>
    </source>
</evidence>
<feature type="domain" description="Peptidase M1 membrane alanine aminopeptidase" evidence="26">
    <location>
        <begin position="273"/>
        <end position="488"/>
    </location>
</feature>
<dbReference type="SUPFAM" id="SSF55486">
    <property type="entry name" value="Metalloproteases ('zincins'), catalytic domain"/>
    <property type="match status" value="1"/>
</dbReference>
<evidence type="ECO:0000256" key="3">
    <source>
        <dbReference type="ARBA" id="ARBA00004609"/>
    </source>
</evidence>
<keyword evidence="10" id="KW-0645">Protease</keyword>
<feature type="site" description="Transition state stabilizer" evidence="25">
    <location>
        <position position="427"/>
    </location>
</feature>
<evidence type="ECO:0000256" key="18">
    <source>
        <dbReference type="ARBA" id="ARBA00023049"/>
    </source>
</evidence>
<sequence length="705" mass="79307">MAYSTRCKLASVAAALLAALAIVLIVVFTTMDNGGENLWDTESRLPFSVVPSRYDILLHPDINENSPTCTVKIDIELKEDREWFVVHGKNLVISNATLSGSVDLKEPFEVPKNEWWVIQPAQGSIPKGSYTVTLEFTGSLTRSIVGFYRSSYTNQQGQKRYIATTKFEPTYARLAFPCFDEPAMKASYKVRLVKPASPEYIALSNSDVMANTTDPGTNLTTVEFAETVKMSSYLAAFIVCDFVKSETVSERGVPVNVIARKEQIDNTKEAQYVAKNVVDFYTEYFNISYPMPKIDLIAIPDFVSGAMENWGLITFRETSFLFDPKENSPANQESISETVAHELAHMWFGNLVTMKWWTDLWLNEGFATFMAQKSVAALHKDWDYGDQFVVDTLLSVLKLDAELSSHPVLQEVSSPDQITEIFDTISYDKGSSVILMLEAFMGEEPFKKGLESYLRTHQYNNAETANLWSALQDFAPKGVDVTKVMDTWTRQMGFPLVTVNRNQAGELVLSQKRFLSNHDAKYDPSTSKFGYKWEIPVKYSTSSSKDNELIWLTSDEETVSIPVDASVQWIKLNHNQRAYYRVMYDEQGWAALISALNQKLEQIDAVDRAGLISDAFSLADAEELKYETALELTQYLKNEVSFVPWDAGSTAISTLLQRLPTSEDLMVGLGKAFSLCNDLYSTEHLDCVASLLLEIWENPGSTYCC</sequence>
<dbReference type="InterPro" id="IPR042097">
    <property type="entry name" value="Aminopeptidase_N-like_N_sf"/>
</dbReference>
<feature type="binding site" evidence="24">
    <location>
        <position position="345"/>
    </location>
    <ligand>
        <name>Zn(2+)</name>
        <dbReference type="ChEBI" id="CHEBI:29105"/>
        <note>catalytic</note>
    </ligand>
</feature>
<evidence type="ECO:0000259" key="28">
    <source>
        <dbReference type="Pfam" id="PF17900"/>
    </source>
</evidence>
<protein>
    <recommendedName>
        <fullName evidence="6">glutamyl aminopeptidase</fullName>
        <ecNumber evidence="6">3.4.11.7</ecNumber>
    </recommendedName>
</protein>
<feature type="domain" description="ERAP1-like C-terminal" evidence="27">
    <location>
        <begin position="569"/>
        <end position="660"/>
    </location>
</feature>
<keyword evidence="30" id="KW-1185">Reference proteome</keyword>
<comment type="cofactor">
    <cofactor evidence="24">
        <name>Zn(2+)</name>
        <dbReference type="ChEBI" id="CHEBI:29105"/>
    </cofactor>
    <text evidence="24">Binds 1 zinc ion per subunit.</text>
</comment>
<dbReference type="PRINTS" id="PR00756">
    <property type="entry name" value="ALADIPTASE"/>
</dbReference>
<dbReference type="GO" id="GO:0042277">
    <property type="term" value="F:peptide binding"/>
    <property type="evidence" value="ECO:0007669"/>
    <property type="project" value="TreeGrafter"/>
</dbReference>
<evidence type="ECO:0000256" key="15">
    <source>
        <dbReference type="ARBA" id="ARBA00022837"/>
    </source>
</evidence>
<feature type="binding site" evidence="24">
    <location>
        <position position="341"/>
    </location>
    <ligand>
        <name>Zn(2+)</name>
        <dbReference type="ChEBI" id="CHEBI:29105"/>
        <note>catalytic</note>
    </ligand>
</feature>
<keyword evidence="21" id="KW-0325">Glycoprotein</keyword>
<dbReference type="FunFam" id="2.60.40.1730:FF:000012">
    <property type="entry name" value="Aminopeptidase N"/>
    <property type="match status" value="1"/>
</dbReference>
<keyword evidence="9" id="KW-0336">GPI-anchor</keyword>
<reference evidence="29" key="1">
    <citation type="submission" date="2022-12" db="EMBL/GenBank/DDBJ databases">
        <title>Chromosome-level genome assembly of the bean flower thrips Megalurothrips usitatus.</title>
        <authorList>
            <person name="Ma L."/>
            <person name="Liu Q."/>
            <person name="Li H."/>
            <person name="Cai W."/>
        </authorList>
    </citation>
    <scope>NUCLEOTIDE SEQUENCE</scope>
    <source>
        <strain evidence="29">Cailab_2022a</strain>
    </source>
</reference>
<dbReference type="InterPro" id="IPR034016">
    <property type="entry name" value="M1_APN-typ"/>
</dbReference>
<dbReference type="GO" id="GO:0005737">
    <property type="term" value="C:cytoplasm"/>
    <property type="evidence" value="ECO:0007669"/>
    <property type="project" value="TreeGrafter"/>
</dbReference>
<proteinExistence type="inferred from homology"/>
<dbReference type="InterPro" id="IPR014782">
    <property type="entry name" value="Peptidase_M1_dom"/>
</dbReference>
<evidence type="ECO:0000256" key="17">
    <source>
        <dbReference type="ARBA" id="ARBA00022989"/>
    </source>
</evidence>
<feature type="active site" description="Proton acceptor" evidence="23">
    <location>
        <position position="342"/>
    </location>
</feature>
<keyword evidence="13" id="KW-0378">Hydrolase</keyword>
<keyword evidence="14 24" id="KW-0862">Zinc</keyword>
<comment type="subcellular location">
    <subcellularLocation>
        <location evidence="3">Cell membrane</location>
        <topology evidence="3">Lipid-anchor</topology>
        <topology evidence="3">GPI-anchor</topology>
    </subcellularLocation>
    <subcellularLocation>
        <location evidence="2">Cell membrane</location>
        <topology evidence="2">Single-pass type II membrane protein</topology>
    </subcellularLocation>
</comment>
<keyword evidence="12 24" id="KW-0479">Metal-binding</keyword>
<evidence type="ECO:0000313" key="30">
    <source>
        <dbReference type="Proteomes" id="UP001075354"/>
    </source>
</evidence>
<name>A0AAV7XCJ6_9NEOP</name>
<evidence type="ECO:0000256" key="11">
    <source>
        <dbReference type="ARBA" id="ARBA00022692"/>
    </source>
</evidence>
<dbReference type="GO" id="GO:0005615">
    <property type="term" value="C:extracellular space"/>
    <property type="evidence" value="ECO:0007669"/>
    <property type="project" value="TreeGrafter"/>
</dbReference>
<dbReference type="GO" id="GO:0098552">
    <property type="term" value="C:side of membrane"/>
    <property type="evidence" value="ECO:0007669"/>
    <property type="project" value="UniProtKB-KW"/>
</dbReference>
<dbReference type="Gene3D" id="2.60.40.1910">
    <property type="match status" value="1"/>
</dbReference>
<dbReference type="GO" id="GO:0004230">
    <property type="term" value="F:glutamyl aminopeptidase activity"/>
    <property type="evidence" value="ECO:0007669"/>
    <property type="project" value="UniProtKB-EC"/>
</dbReference>
<dbReference type="InterPro" id="IPR027268">
    <property type="entry name" value="Peptidase_M4/M1_CTD_sf"/>
</dbReference>
<evidence type="ECO:0000256" key="12">
    <source>
        <dbReference type="ARBA" id="ARBA00022723"/>
    </source>
</evidence>
<evidence type="ECO:0000256" key="21">
    <source>
        <dbReference type="ARBA" id="ARBA00023180"/>
    </source>
</evidence>
<dbReference type="Pfam" id="PF01433">
    <property type="entry name" value="Peptidase_M1"/>
    <property type="match status" value="1"/>
</dbReference>
<dbReference type="PANTHER" id="PTHR11533:SF276">
    <property type="entry name" value="GLUTAMYL AMINOPEPTIDASE"/>
    <property type="match status" value="1"/>
</dbReference>
<evidence type="ECO:0000256" key="2">
    <source>
        <dbReference type="ARBA" id="ARBA00004401"/>
    </source>
</evidence>
<evidence type="ECO:0000256" key="1">
    <source>
        <dbReference type="ARBA" id="ARBA00001703"/>
    </source>
</evidence>
<comment type="caution">
    <text evidence="29">The sequence shown here is derived from an EMBL/GenBank/DDBJ whole genome shotgun (WGS) entry which is preliminary data.</text>
</comment>
<evidence type="ECO:0000256" key="25">
    <source>
        <dbReference type="PIRSR" id="PIRSR634016-4"/>
    </source>
</evidence>
<dbReference type="GO" id="GO:0005886">
    <property type="term" value="C:plasma membrane"/>
    <property type="evidence" value="ECO:0007669"/>
    <property type="project" value="UniProtKB-SubCell"/>
</dbReference>
<evidence type="ECO:0000259" key="27">
    <source>
        <dbReference type="Pfam" id="PF11838"/>
    </source>
</evidence>
<dbReference type="Pfam" id="PF11838">
    <property type="entry name" value="ERAP1_C"/>
    <property type="match status" value="1"/>
</dbReference>
<keyword evidence="8" id="KW-1003">Cell membrane</keyword>
<dbReference type="InterPro" id="IPR045357">
    <property type="entry name" value="Aminopeptidase_N-like_N"/>
</dbReference>
<keyword evidence="16" id="KW-0735">Signal-anchor</keyword>
<organism evidence="29 30">
    <name type="scientific">Megalurothrips usitatus</name>
    <name type="common">bean blossom thrips</name>
    <dbReference type="NCBI Taxonomy" id="439358"/>
    <lineage>
        <taxon>Eukaryota</taxon>
        <taxon>Metazoa</taxon>
        <taxon>Ecdysozoa</taxon>
        <taxon>Arthropoda</taxon>
        <taxon>Hexapoda</taxon>
        <taxon>Insecta</taxon>
        <taxon>Pterygota</taxon>
        <taxon>Neoptera</taxon>
        <taxon>Paraneoptera</taxon>
        <taxon>Thysanoptera</taxon>
        <taxon>Terebrantia</taxon>
        <taxon>Thripoidea</taxon>
        <taxon>Thripidae</taxon>
        <taxon>Megalurothrips</taxon>
    </lineage>
</organism>
<keyword evidence="20" id="KW-1015">Disulfide bond</keyword>
<keyword evidence="17" id="KW-1133">Transmembrane helix</keyword>
<keyword evidence="7" id="KW-0031">Aminopeptidase</keyword>
<evidence type="ECO:0000256" key="5">
    <source>
        <dbReference type="ARBA" id="ARBA00011748"/>
    </source>
</evidence>
<dbReference type="Proteomes" id="UP001075354">
    <property type="component" value="Chromosome 12"/>
</dbReference>
<evidence type="ECO:0000256" key="24">
    <source>
        <dbReference type="PIRSR" id="PIRSR634016-3"/>
    </source>
</evidence>
<evidence type="ECO:0000256" key="13">
    <source>
        <dbReference type="ARBA" id="ARBA00022801"/>
    </source>
</evidence>
<evidence type="ECO:0000256" key="7">
    <source>
        <dbReference type="ARBA" id="ARBA00022438"/>
    </source>
</evidence>
<dbReference type="GO" id="GO:0043171">
    <property type="term" value="P:peptide catabolic process"/>
    <property type="evidence" value="ECO:0007669"/>
    <property type="project" value="TreeGrafter"/>
</dbReference>
<dbReference type="FunFam" id="1.10.390.10:FF:000016">
    <property type="entry name" value="Glutamyl aminopeptidase"/>
    <property type="match status" value="1"/>
</dbReference>
<comment type="catalytic activity">
    <reaction evidence="1">
        <text>Release of N-terminal glutamate (and to a lesser extent aspartate) from a peptide.</text>
        <dbReference type="EC" id="3.4.11.7"/>
    </reaction>
</comment>
<evidence type="ECO:0000256" key="6">
    <source>
        <dbReference type="ARBA" id="ARBA00012567"/>
    </source>
</evidence>
<keyword evidence="22" id="KW-0449">Lipoprotein</keyword>
<evidence type="ECO:0000259" key="26">
    <source>
        <dbReference type="Pfam" id="PF01433"/>
    </source>
</evidence>
<dbReference type="InterPro" id="IPR050344">
    <property type="entry name" value="Peptidase_M1_aminopeptidases"/>
</dbReference>
<evidence type="ECO:0000256" key="4">
    <source>
        <dbReference type="ARBA" id="ARBA00010136"/>
    </source>
</evidence>
<feature type="domain" description="Aminopeptidase N-like N-terminal" evidence="28">
    <location>
        <begin position="50"/>
        <end position="234"/>
    </location>
</feature>
<keyword evidence="15" id="KW-0106">Calcium</keyword>
<gene>
    <name evidence="29" type="ORF">ONE63_002393</name>
</gene>
<dbReference type="GO" id="GO:0006508">
    <property type="term" value="P:proteolysis"/>
    <property type="evidence" value="ECO:0007669"/>
    <property type="project" value="UniProtKB-KW"/>
</dbReference>
<dbReference type="EMBL" id="JAPTSV010000012">
    <property type="protein sequence ID" value="KAJ1522082.1"/>
    <property type="molecule type" value="Genomic_DNA"/>
</dbReference>
<evidence type="ECO:0000256" key="10">
    <source>
        <dbReference type="ARBA" id="ARBA00022670"/>
    </source>
</evidence>
<feature type="binding site" evidence="24">
    <location>
        <position position="364"/>
    </location>
    <ligand>
        <name>Zn(2+)</name>
        <dbReference type="ChEBI" id="CHEBI:29105"/>
        <note>catalytic</note>
    </ligand>
</feature>
<dbReference type="InterPro" id="IPR001930">
    <property type="entry name" value="Peptidase_M1"/>
</dbReference>
<evidence type="ECO:0000256" key="22">
    <source>
        <dbReference type="ARBA" id="ARBA00023288"/>
    </source>
</evidence>
<evidence type="ECO:0000256" key="14">
    <source>
        <dbReference type="ARBA" id="ARBA00022833"/>
    </source>
</evidence>
<dbReference type="PANTHER" id="PTHR11533">
    <property type="entry name" value="PROTEASE M1 ZINC METALLOPROTEASE"/>
    <property type="match status" value="1"/>
</dbReference>
<keyword evidence="19" id="KW-0472">Membrane</keyword>
<comment type="similarity">
    <text evidence="4">Belongs to the peptidase M1 family.</text>
</comment>
<comment type="subunit">
    <text evidence="5">Homodimer; disulfide-linked.</text>
</comment>
<dbReference type="GO" id="GO:0008270">
    <property type="term" value="F:zinc ion binding"/>
    <property type="evidence" value="ECO:0007669"/>
    <property type="project" value="InterPro"/>
</dbReference>
<dbReference type="FunFam" id="2.60.40.1910:FF:000003">
    <property type="entry name" value="Aminopeptidase"/>
    <property type="match status" value="1"/>
</dbReference>
<dbReference type="InterPro" id="IPR024571">
    <property type="entry name" value="ERAP1-like_C_dom"/>
</dbReference>
<dbReference type="EC" id="3.4.11.7" evidence="6"/>
<dbReference type="Gene3D" id="1.10.3480.20">
    <property type="match status" value="1"/>
</dbReference>
<accession>A0AAV7XCJ6</accession>
<dbReference type="CDD" id="cd09601">
    <property type="entry name" value="M1_APN-Q_like"/>
    <property type="match status" value="1"/>
</dbReference>
<keyword evidence="11" id="KW-0812">Transmembrane</keyword>
<evidence type="ECO:0000256" key="8">
    <source>
        <dbReference type="ARBA" id="ARBA00022475"/>
    </source>
</evidence>
<keyword evidence="18" id="KW-0482">Metalloprotease</keyword>
<evidence type="ECO:0000256" key="23">
    <source>
        <dbReference type="PIRSR" id="PIRSR634016-1"/>
    </source>
</evidence>
<evidence type="ECO:0000313" key="29">
    <source>
        <dbReference type="EMBL" id="KAJ1522082.1"/>
    </source>
</evidence>
<dbReference type="AlphaFoldDB" id="A0AAV7XCJ6"/>
<dbReference type="Gene3D" id="1.10.390.10">
    <property type="entry name" value="Neutral Protease Domain 2"/>
    <property type="match status" value="1"/>
</dbReference>
<dbReference type="Pfam" id="PF17900">
    <property type="entry name" value="Peptidase_M1_N"/>
    <property type="match status" value="1"/>
</dbReference>
<evidence type="ECO:0000256" key="19">
    <source>
        <dbReference type="ARBA" id="ARBA00023136"/>
    </source>
</evidence>
<dbReference type="SUPFAM" id="SSF63737">
    <property type="entry name" value="Leukotriene A4 hydrolase N-terminal domain"/>
    <property type="match status" value="1"/>
</dbReference>